<evidence type="ECO:0000313" key="1">
    <source>
        <dbReference type="EMBL" id="KAG7371086.1"/>
    </source>
</evidence>
<gene>
    <name evidence="1" type="ORF">IV203_019656</name>
</gene>
<dbReference type="EMBL" id="JAGRRH010000004">
    <property type="protein sequence ID" value="KAG7371086.1"/>
    <property type="molecule type" value="Genomic_DNA"/>
</dbReference>
<sequence>MLRIYPNINPAEAAKAVRERFSNPPHPLLGRPGIFDAIIMKQTQDLVRKEKTRLERLKTSPTVGRVECFDDIGRYIAHHRINYDRLKQIGWAPNGSMKRREHYSEKGSSLPWDAMNIDLRHILLCWIAMKFCPTKDGRHYMKRATKFT</sequence>
<proteinExistence type="predicted"/>
<dbReference type="Proteomes" id="UP000693970">
    <property type="component" value="Unassembled WGS sequence"/>
</dbReference>
<evidence type="ECO:0000313" key="2">
    <source>
        <dbReference type="Proteomes" id="UP000693970"/>
    </source>
</evidence>
<reference evidence="1" key="1">
    <citation type="journal article" date="2021" name="Sci. Rep.">
        <title>Diploid genomic architecture of Nitzschia inconspicua, an elite biomass production diatom.</title>
        <authorList>
            <person name="Oliver A."/>
            <person name="Podell S."/>
            <person name="Pinowska A."/>
            <person name="Traller J.C."/>
            <person name="Smith S.R."/>
            <person name="McClure R."/>
            <person name="Beliaev A."/>
            <person name="Bohutskyi P."/>
            <person name="Hill E.A."/>
            <person name="Rabines A."/>
            <person name="Zheng H."/>
            <person name="Allen L.Z."/>
            <person name="Kuo A."/>
            <person name="Grigoriev I.V."/>
            <person name="Allen A.E."/>
            <person name="Hazlebeck D."/>
            <person name="Allen E.E."/>
        </authorList>
    </citation>
    <scope>NUCLEOTIDE SEQUENCE</scope>
    <source>
        <strain evidence="1">Hildebrandi</strain>
    </source>
</reference>
<protein>
    <submittedName>
        <fullName evidence="1">Uncharacterized protein</fullName>
    </submittedName>
</protein>
<organism evidence="1 2">
    <name type="scientific">Nitzschia inconspicua</name>
    <dbReference type="NCBI Taxonomy" id="303405"/>
    <lineage>
        <taxon>Eukaryota</taxon>
        <taxon>Sar</taxon>
        <taxon>Stramenopiles</taxon>
        <taxon>Ochrophyta</taxon>
        <taxon>Bacillariophyta</taxon>
        <taxon>Bacillariophyceae</taxon>
        <taxon>Bacillariophycidae</taxon>
        <taxon>Bacillariales</taxon>
        <taxon>Bacillariaceae</taxon>
        <taxon>Nitzschia</taxon>
    </lineage>
</organism>
<comment type="caution">
    <text evidence="1">The sequence shown here is derived from an EMBL/GenBank/DDBJ whole genome shotgun (WGS) entry which is preliminary data.</text>
</comment>
<keyword evidence="2" id="KW-1185">Reference proteome</keyword>
<reference evidence="1" key="2">
    <citation type="submission" date="2021-04" db="EMBL/GenBank/DDBJ databases">
        <authorList>
            <person name="Podell S."/>
        </authorList>
    </citation>
    <scope>NUCLEOTIDE SEQUENCE</scope>
    <source>
        <strain evidence="1">Hildebrandi</strain>
    </source>
</reference>
<dbReference type="AlphaFoldDB" id="A0A9K3M2Y1"/>
<name>A0A9K3M2Y1_9STRA</name>
<accession>A0A9K3M2Y1</accession>